<protein>
    <submittedName>
        <fullName evidence="1">Uncharacterized protein</fullName>
    </submittedName>
</protein>
<organism evidence="1 2">
    <name type="scientific">Mannheimia granulomatis</name>
    <dbReference type="NCBI Taxonomy" id="85402"/>
    <lineage>
        <taxon>Bacteria</taxon>
        <taxon>Pseudomonadati</taxon>
        <taxon>Pseudomonadota</taxon>
        <taxon>Gammaproteobacteria</taxon>
        <taxon>Pasteurellales</taxon>
        <taxon>Pasteurellaceae</taxon>
        <taxon>Mannheimia</taxon>
    </lineage>
</organism>
<accession>A0A011NB72</accession>
<dbReference type="Proteomes" id="UP000054123">
    <property type="component" value="Unassembled WGS sequence"/>
</dbReference>
<reference evidence="1 2" key="1">
    <citation type="journal article" date="2014" name="Genome Announc.">
        <title>Genome Sequence of a Presumptive Mannheimia haemolytica Strain with an A1/A6-Cross-Reactive Serotype from a White-Tailed Deer (Odocoileus virginianus).</title>
        <authorList>
            <person name="Lawrence P.K."/>
            <person name="Bey R.F."/>
            <person name="Wiener B."/>
            <person name="Kittichotirat W."/>
            <person name="Bumgarner R.E."/>
        </authorList>
    </citation>
    <scope>NUCLEOTIDE SEQUENCE [LARGE SCALE GENOMIC DNA]</scope>
    <source>
        <strain evidence="1 2">PKL10</strain>
    </source>
</reference>
<dbReference type="STRING" id="1122190.GCA_000621105_00751"/>
<comment type="caution">
    <text evidence="1">The sequence shown here is derived from an EMBL/GenBank/DDBJ whole genome shotgun (WGS) entry which is preliminary data.</text>
</comment>
<dbReference type="PATRIC" id="fig|1450449.3.peg.1350"/>
<gene>
    <name evidence="1" type="ORF">AK33_06885</name>
</gene>
<evidence type="ECO:0000313" key="1">
    <source>
        <dbReference type="EMBL" id="EXI61847.1"/>
    </source>
</evidence>
<name>A0A011NB72_9PAST</name>
<dbReference type="AlphaFoldDB" id="A0A011NB72"/>
<evidence type="ECO:0000313" key="2">
    <source>
        <dbReference type="Proteomes" id="UP000054123"/>
    </source>
</evidence>
<dbReference type="RefSeq" id="WP_042802986.1">
    <property type="nucleotide sequence ID" value="NZ_AVSP01000001.1"/>
</dbReference>
<dbReference type="EMBL" id="JANJ01000005">
    <property type="protein sequence ID" value="EXI61847.1"/>
    <property type="molecule type" value="Genomic_DNA"/>
</dbReference>
<dbReference type="OrthoDB" id="2226121at2"/>
<keyword evidence="2" id="KW-1185">Reference proteome</keyword>
<proteinExistence type="predicted"/>
<sequence>MNATELNEALLPAENALAQLSQSELETLLKEIGYSSNAIDVLVQYQTLTKAFREKMGLM</sequence>